<dbReference type="Gene3D" id="2.60.120.10">
    <property type="entry name" value="Jelly Rolls"/>
    <property type="match status" value="1"/>
</dbReference>
<dbReference type="PANTHER" id="PTHR43280">
    <property type="entry name" value="ARAC-FAMILY TRANSCRIPTIONAL REGULATOR"/>
    <property type="match status" value="1"/>
</dbReference>
<evidence type="ECO:0000313" key="5">
    <source>
        <dbReference type="EMBL" id="AOZ96289.1"/>
    </source>
</evidence>
<dbReference type="SUPFAM" id="SSF51215">
    <property type="entry name" value="Regulatory protein AraC"/>
    <property type="match status" value="1"/>
</dbReference>
<dbReference type="OrthoDB" id="9774814at2"/>
<keyword evidence="2" id="KW-0238">DNA-binding</keyword>
<dbReference type="InterPro" id="IPR003313">
    <property type="entry name" value="AraC-bd"/>
</dbReference>
<sequence>MNNIDKSYEQKGYLNQDYKFFHIKNSEKLDVPFHYHDFHKLILVLGGNVKYIIEGREYDLLPFDFVLVNRYAIHKPVFEAGDGKDYDRIILYLSNDFLEKYGLLNAFDKTEEVASHVVRFPANVSADIYDSLIKIKEDLNIEDKEYAGKLTTRIDVLRFLISFNKACIEENFGFKPEARYNRKVVDLIEYINENLSKDLSIDFLADHFFMSKYHMMRIFKNETGYSVHQYISEKRILMARNLIMSGMPATTACLECGFKDYSSFSRAFKNQLGILPSDVKI</sequence>
<evidence type="ECO:0000256" key="2">
    <source>
        <dbReference type="ARBA" id="ARBA00023125"/>
    </source>
</evidence>
<dbReference type="EMBL" id="CP017831">
    <property type="protein sequence ID" value="AOZ96289.1"/>
    <property type="molecule type" value="Genomic_DNA"/>
</dbReference>
<feature type="domain" description="HTH araC/xylS-type" evidence="4">
    <location>
        <begin position="185"/>
        <end position="281"/>
    </location>
</feature>
<dbReference type="Gene3D" id="1.10.10.60">
    <property type="entry name" value="Homeodomain-like"/>
    <property type="match status" value="2"/>
</dbReference>
<reference evidence="6" key="1">
    <citation type="submission" date="2016-10" db="EMBL/GenBank/DDBJ databases">
        <title>The complete genome sequence of the rumen bacterium Butyrivibrio hungatei MB2003.</title>
        <authorList>
            <person name="Palevich N."/>
            <person name="Kelly W.J."/>
            <person name="Leahy S.C."/>
            <person name="Altermann E."/>
            <person name="Rakonjac J."/>
            <person name="Attwood G.T."/>
        </authorList>
    </citation>
    <scope>NUCLEOTIDE SEQUENCE [LARGE SCALE GENOMIC DNA]</scope>
    <source>
        <strain evidence="6">MB2003</strain>
    </source>
</reference>
<dbReference type="PROSITE" id="PS01124">
    <property type="entry name" value="HTH_ARAC_FAMILY_2"/>
    <property type="match status" value="1"/>
</dbReference>
<dbReference type="SUPFAM" id="SSF46689">
    <property type="entry name" value="Homeodomain-like"/>
    <property type="match status" value="2"/>
</dbReference>
<dbReference type="Pfam" id="PF02311">
    <property type="entry name" value="AraC_binding"/>
    <property type="match status" value="1"/>
</dbReference>
<evidence type="ECO:0000256" key="1">
    <source>
        <dbReference type="ARBA" id="ARBA00023015"/>
    </source>
</evidence>
<keyword evidence="1" id="KW-0805">Transcription regulation</keyword>
<keyword evidence="3" id="KW-0804">Transcription</keyword>
<gene>
    <name evidence="5" type="ORF">bhn_I1255</name>
</gene>
<dbReference type="Proteomes" id="UP000179284">
    <property type="component" value="Chromosome I"/>
</dbReference>
<dbReference type="RefSeq" id="WP_071175991.1">
    <property type="nucleotide sequence ID" value="NZ_CP017831.1"/>
</dbReference>
<proteinExistence type="predicted"/>
<evidence type="ECO:0000256" key="3">
    <source>
        <dbReference type="ARBA" id="ARBA00023163"/>
    </source>
</evidence>
<dbReference type="InterPro" id="IPR009057">
    <property type="entry name" value="Homeodomain-like_sf"/>
</dbReference>
<dbReference type="KEGG" id="bhu:bhn_I1255"/>
<dbReference type="Pfam" id="PF12833">
    <property type="entry name" value="HTH_18"/>
    <property type="match status" value="1"/>
</dbReference>
<dbReference type="InterPro" id="IPR014710">
    <property type="entry name" value="RmlC-like_jellyroll"/>
</dbReference>
<accession>A0A1D9P1C8</accession>
<name>A0A1D9P1C8_9FIRM</name>
<evidence type="ECO:0000313" key="6">
    <source>
        <dbReference type="Proteomes" id="UP000179284"/>
    </source>
</evidence>
<evidence type="ECO:0000259" key="4">
    <source>
        <dbReference type="PROSITE" id="PS01124"/>
    </source>
</evidence>
<dbReference type="SMART" id="SM00342">
    <property type="entry name" value="HTH_ARAC"/>
    <property type="match status" value="1"/>
</dbReference>
<dbReference type="GO" id="GO:0043565">
    <property type="term" value="F:sequence-specific DNA binding"/>
    <property type="evidence" value="ECO:0007669"/>
    <property type="project" value="InterPro"/>
</dbReference>
<dbReference type="InterPro" id="IPR018060">
    <property type="entry name" value="HTH_AraC"/>
</dbReference>
<dbReference type="InterPro" id="IPR037923">
    <property type="entry name" value="HTH-like"/>
</dbReference>
<dbReference type="GO" id="GO:0003700">
    <property type="term" value="F:DNA-binding transcription factor activity"/>
    <property type="evidence" value="ECO:0007669"/>
    <property type="project" value="InterPro"/>
</dbReference>
<protein>
    <submittedName>
        <fullName evidence="5">AraC family transcriptional regulator</fullName>
    </submittedName>
</protein>
<organism evidence="5 6">
    <name type="scientific">Butyrivibrio hungatei</name>
    <dbReference type="NCBI Taxonomy" id="185008"/>
    <lineage>
        <taxon>Bacteria</taxon>
        <taxon>Bacillati</taxon>
        <taxon>Bacillota</taxon>
        <taxon>Clostridia</taxon>
        <taxon>Lachnospirales</taxon>
        <taxon>Lachnospiraceae</taxon>
        <taxon>Butyrivibrio</taxon>
    </lineage>
</organism>
<keyword evidence="6" id="KW-1185">Reference proteome</keyword>
<dbReference type="AlphaFoldDB" id="A0A1D9P1C8"/>
<dbReference type="PANTHER" id="PTHR43280:SF34">
    <property type="entry name" value="ARAC-FAMILY TRANSCRIPTIONAL REGULATOR"/>
    <property type="match status" value="1"/>
</dbReference>